<feature type="domain" description="Carbohydrate kinase PfkB" evidence="4">
    <location>
        <begin position="18"/>
        <end position="281"/>
    </location>
</feature>
<evidence type="ECO:0000259" key="4">
    <source>
        <dbReference type="Pfam" id="PF00294"/>
    </source>
</evidence>
<reference evidence="6" key="1">
    <citation type="submission" date="2023-07" db="EMBL/GenBank/DDBJ databases">
        <authorList>
            <person name="Yue Y."/>
        </authorList>
    </citation>
    <scope>NUCLEOTIDE SEQUENCE [LARGE SCALE GENOMIC DNA]</scope>
    <source>
        <strain evidence="6">2Y89</strain>
    </source>
</reference>
<keyword evidence="3 5" id="KW-0418">Kinase</keyword>
<gene>
    <name evidence="5" type="ORF">LBV24_02035</name>
</gene>
<evidence type="ECO:0000313" key="5">
    <source>
        <dbReference type="EMBL" id="MCA0151977.1"/>
    </source>
</evidence>
<organism evidence="5 6">
    <name type="scientific">Winogradskyella vincentii</name>
    <dbReference type="NCBI Taxonomy" id="2877122"/>
    <lineage>
        <taxon>Bacteria</taxon>
        <taxon>Pseudomonadati</taxon>
        <taxon>Bacteroidota</taxon>
        <taxon>Flavobacteriia</taxon>
        <taxon>Flavobacteriales</taxon>
        <taxon>Flavobacteriaceae</taxon>
        <taxon>Winogradskyella</taxon>
    </lineage>
</organism>
<evidence type="ECO:0000256" key="1">
    <source>
        <dbReference type="ARBA" id="ARBA00010688"/>
    </source>
</evidence>
<evidence type="ECO:0000256" key="2">
    <source>
        <dbReference type="ARBA" id="ARBA00022679"/>
    </source>
</evidence>
<dbReference type="GO" id="GO:0016301">
    <property type="term" value="F:kinase activity"/>
    <property type="evidence" value="ECO:0007669"/>
    <property type="project" value="UniProtKB-KW"/>
</dbReference>
<dbReference type="CDD" id="cd01167">
    <property type="entry name" value="bac_FRK"/>
    <property type="match status" value="1"/>
</dbReference>
<protein>
    <submittedName>
        <fullName evidence="5">Carbohydrate kinase</fullName>
    </submittedName>
</protein>
<dbReference type="Pfam" id="PF00294">
    <property type="entry name" value="PfkB"/>
    <property type="match status" value="1"/>
</dbReference>
<accession>A0ABS7XZC4</accession>
<evidence type="ECO:0000313" key="6">
    <source>
        <dbReference type="Proteomes" id="UP001198402"/>
    </source>
</evidence>
<evidence type="ECO:0000256" key="3">
    <source>
        <dbReference type="ARBA" id="ARBA00022777"/>
    </source>
</evidence>
<proteinExistence type="inferred from homology"/>
<dbReference type="PANTHER" id="PTHR43085:SF57">
    <property type="entry name" value="CARBOHYDRATE KINASE PFKB DOMAIN-CONTAINING PROTEIN"/>
    <property type="match status" value="1"/>
</dbReference>
<comment type="similarity">
    <text evidence="1">Belongs to the carbohydrate kinase PfkB family.</text>
</comment>
<dbReference type="InterPro" id="IPR050306">
    <property type="entry name" value="PfkB_Carbo_kinase"/>
</dbReference>
<dbReference type="EMBL" id="JAIUJS010000001">
    <property type="protein sequence ID" value="MCA0151977.1"/>
    <property type="molecule type" value="Genomic_DNA"/>
</dbReference>
<keyword evidence="6" id="KW-1185">Reference proteome</keyword>
<dbReference type="Proteomes" id="UP001198402">
    <property type="component" value="Unassembled WGS sequence"/>
</dbReference>
<dbReference type="SUPFAM" id="SSF53613">
    <property type="entry name" value="Ribokinase-like"/>
    <property type="match status" value="1"/>
</dbReference>
<dbReference type="Gene3D" id="3.40.1190.20">
    <property type="match status" value="1"/>
</dbReference>
<name>A0ABS7XZC4_9FLAO</name>
<sequence length="293" mass="32670">MSKVVCFGEVLWDVFPDGKKIGGAPLNVALRLSSLNNNSTIISSVGNDELGRELIRNLKDTNVNIEGIQTTNNYKTSKVVVTLDKSGSATYTIEQPCAWDFIEHTNRLKKITEEAEVFIYGSLASRMQTTYATLLKLISVANFKVFDVNLRKPHYNKECIIDLMKYADLIKFNEEELIEICNYYNFKSDSIDALCAHISKQTDTKHICVTLGDKGALYYKDKKVFRNFGYKVTVNDTVGAGDSFLASFVDGISNRLDEQEILDRSCAIGALVASKNGANPKLNQTEIENLMAS</sequence>
<dbReference type="PANTHER" id="PTHR43085">
    <property type="entry name" value="HEXOKINASE FAMILY MEMBER"/>
    <property type="match status" value="1"/>
</dbReference>
<dbReference type="RefSeq" id="WP_224476920.1">
    <property type="nucleotide sequence ID" value="NZ_JAIUJS010000001.1"/>
</dbReference>
<keyword evidence="2" id="KW-0808">Transferase</keyword>
<comment type="caution">
    <text evidence="5">The sequence shown here is derived from an EMBL/GenBank/DDBJ whole genome shotgun (WGS) entry which is preliminary data.</text>
</comment>
<dbReference type="InterPro" id="IPR029056">
    <property type="entry name" value="Ribokinase-like"/>
</dbReference>
<dbReference type="InterPro" id="IPR011611">
    <property type="entry name" value="PfkB_dom"/>
</dbReference>